<dbReference type="AlphaFoldDB" id="A0A0P0RG54"/>
<accession>A0A0P0RG54</accession>
<evidence type="ECO:0000313" key="1">
    <source>
        <dbReference type="EMBL" id="ALL67623.1"/>
    </source>
</evidence>
<reference evidence="1 2" key="1">
    <citation type="journal article" date="2014" name="Genome Announc.">
        <title>Draft Genome Sequence of the Haloacid-Degrading Burkholderia caribensis Strain MBA4.</title>
        <authorList>
            <person name="Pan Y."/>
            <person name="Kong K.F."/>
            <person name="Tsang J.S."/>
        </authorList>
    </citation>
    <scope>NUCLEOTIDE SEQUENCE [LARGE SCALE GENOMIC DNA]</scope>
    <source>
        <strain evidence="1 2">MBA4</strain>
    </source>
</reference>
<protein>
    <submittedName>
        <fullName evidence="1">Uncharacterized protein</fullName>
    </submittedName>
</protein>
<sequence length="40" mass="4560">MERFSLPHVGLVDLLVPWLEMGEDNHMVCSTMNEGEQSVE</sequence>
<dbReference type="Proteomes" id="UP000019146">
    <property type="component" value="Chromosome 2"/>
</dbReference>
<gene>
    <name evidence="1" type="ORF">K788_0007636</name>
</gene>
<evidence type="ECO:0000313" key="2">
    <source>
        <dbReference type="Proteomes" id="UP000019146"/>
    </source>
</evidence>
<dbReference type="KEGG" id="bcai:K788_0007636"/>
<organism evidence="1 2">
    <name type="scientific">Paraburkholderia caribensis MBA4</name>
    <dbReference type="NCBI Taxonomy" id="1323664"/>
    <lineage>
        <taxon>Bacteria</taxon>
        <taxon>Pseudomonadati</taxon>
        <taxon>Pseudomonadota</taxon>
        <taxon>Betaproteobacteria</taxon>
        <taxon>Burkholderiales</taxon>
        <taxon>Burkholderiaceae</taxon>
        <taxon>Paraburkholderia</taxon>
    </lineage>
</organism>
<proteinExistence type="predicted"/>
<name>A0A0P0RG54_9BURK</name>
<dbReference type="EMBL" id="CP012747">
    <property type="protein sequence ID" value="ALL67623.1"/>
    <property type="molecule type" value="Genomic_DNA"/>
</dbReference>